<dbReference type="EMBL" id="MN739481">
    <property type="protein sequence ID" value="QHT07381.1"/>
    <property type="molecule type" value="Genomic_DNA"/>
</dbReference>
<sequence length="131" mass="14301">MPNIDASGLRRIGRSMDYSTLLKIRKNSVLVSAYSDKVANGFANFSRDQKTRGFDSGIVTTLFEKGLTVDTRYHIAAIVPPDPYYQEPLPQLWEVDGGPVAGQPVATPVLDGGQPTQSVPPPYFSVGYIQL</sequence>
<organism evidence="1">
    <name type="scientific">viral metagenome</name>
    <dbReference type="NCBI Taxonomy" id="1070528"/>
    <lineage>
        <taxon>unclassified sequences</taxon>
        <taxon>metagenomes</taxon>
        <taxon>organismal metagenomes</taxon>
    </lineage>
</organism>
<reference evidence="1" key="1">
    <citation type="journal article" date="2020" name="Nature">
        <title>Giant virus diversity and host interactions through global metagenomics.</title>
        <authorList>
            <person name="Schulz F."/>
            <person name="Roux S."/>
            <person name="Paez-Espino D."/>
            <person name="Jungbluth S."/>
            <person name="Walsh D.A."/>
            <person name="Denef V.J."/>
            <person name="McMahon K.D."/>
            <person name="Konstantinidis K.T."/>
            <person name="Eloe-Fadrosh E.A."/>
            <person name="Kyrpides N.C."/>
            <person name="Woyke T."/>
        </authorList>
    </citation>
    <scope>NUCLEOTIDE SEQUENCE</scope>
    <source>
        <strain evidence="1">GVMAG-M-3300021963-12</strain>
    </source>
</reference>
<evidence type="ECO:0000313" key="1">
    <source>
        <dbReference type="EMBL" id="QHT07381.1"/>
    </source>
</evidence>
<protein>
    <submittedName>
        <fullName evidence="1">Uncharacterized protein</fullName>
    </submittedName>
</protein>
<accession>A0A6C0CSE6</accession>
<proteinExistence type="predicted"/>
<dbReference type="AlphaFoldDB" id="A0A6C0CSE6"/>
<name>A0A6C0CSE6_9ZZZZ</name>